<dbReference type="KEGG" id="mcha:111016143"/>
<keyword evidence="2 3" id="KW-0472">Membrane</keyword>
<feature type="transmembrane region" description="Helical" evidence="3">
    <location>
        <begin position="20"/>
        <end position="42"/>
    </location>
</feature>
<keyword evidence="4" id="KW-1185">Reference proteome</keyword>
<dbReference type="GeneID" id="111016143"/>
<dbReference type="AlphaFoldDB" id="A0A6J1D0H0"/>
<sequence length="204" mass="22284">MAEEEDDHNKSKAKSLGTCIFFFFIIIILVIIIAVVVPPTVYRFVGPRFTVVDGVMYGFNMTSPPHLLFSTANFTVLVMNPSGQFSFHSDGLTATVWYMSMNITTPQVLPPLTLGRQSSTVMSLVLSGEEAVPVSSEGADELARTEKVGGTIIMVSVQLLGTLRWEDGVIKTDVGVRCDVPVGVKSGLLGELHLLRCLRCRVYI</sequence>
<accession>A0A6J1D0H0</accession>
<dbReference type="GO" id="GO:0005886">
    <property type="term" value="C:plasma membrane"/>
    <property type="evidence" value="ECO:0007669"/>
    <property type="project" value="TreeGrafter"/>
</dbReference>
<protein>
    <submittedName>
        <fullName evidence="5">Uncharacterized protein LOC111016143</fullName>
    </submittedName>
</protein>
<comment type="subcellular location">
    <subcellularLocation>
        <location evidence="1">Membrane</location>
    </subcellularLocation>
</comment>
<dbReference type="Proteomes" id="UP000504603">
    <property type="component" value="Unplaced"/>
</dbReference>
<keyword evidence="3" id="KW-1133">Transmembrane helix</keyword>
<evidence type="ECO:0000256" key="1">
    <source>
        <dbReference type="ARBA" id="ARBA00004370"/>
    </source>
</evidence>
<dbReference type="PANTHER" id="PTHR31415:SF9">
    <property type="entry name" value="OS05G0367900 PROTEIN"/>
    <property type="match status" value="1"/>
</dbReference>
<evidence type="ECO:0000313" key="4">
    <source>
        <dbReference type="Proteomes" id="UP000504603"/>
    </source>
</evidence>
<organism evidence="4 5">
    <name type="scientific">Momordica charantia</name>
    <name type="common">Bitter gourd</name>
    <name type="synonym">Balsam pear</name>
    <dbReference type="NCBI Taxonomy" id="3673"/>
    <lineage>
        <taxon>Eukaryota</taxon>
        <taxon>Viridiplantae</taxon>
        <taxon>Streptophyta</taxon>
        <taxon>Embryophyta</taxon>
        <taxon>Tracheophyta</taxon>
        <taxon>Spermatophyta</taxon>
        <taxon>Magnoliopsida</taxon>
        <taxon>eudicotyledons</taxon>
        <taxon>Gunneridae</taxon>
        <taxon>Pentapetalae</taxon>
        <taxon>rosids</taxon>
        <taxon>fabids</taxon>
        <taxon>Cucurbitales</taxon>
        <taxon>Cucurbitaceae</taxon>
        <taxon>Momordiceae</taxon>
        <taxon>Momordica</taxon>
    </lineage>
</organism>
<dbReference type="RefSeq" id="XP_022147143.1">
    <property type="nucleotide sequence ID" value="XM_022291451.1"/>
</dbReference>
<name>A0A6J1D0H0_MOMCH</name>
<gene>
    <name evidence="5" type="primary">LOC111016143</name>
</gene>
<evidence type="ECO:0000256" key="3">
    <source>
        <dbReference type="SAM" id="Phobius"/>
    </source>
</evidence>
<reference evidence="5" key="1">
    <citation type="submission" date="2025-08" db="UniProtKB">
        <authorList>
            <consortium name="RefSeq"/>
        </authorList>
    </citation>
    <scope>IDENTIFICATION</scope>
    <source>
        <strain evidence="5">OHB3-1</strain>
    </source>
</reference>
<dbReference type="InterPro" id="IPR044839">
    <property type="entry name" value="NDR1-like"/>
</dbReference>
<dbReference type="PANTHER" id="PTHR31415">
    <property type="entry name" value="OS05G0367900 PROTEIN"/>
    <property type="match status" value="1"/>
</dbReference>
<keyword evidence="3" id="KW-0812">Transmembrane</keyword>
<evidence type="ECO:0000313" key="5">
    <source>
        <dbReference type="RefSeq" id="XP_022147143.1"/>
    </source>
</evidence>
<proteinExistence type="predicted"/>
<evidence type="ECO:0000256" key="2">
    <source>
        <dbReference type="ARBA" id="ARBA00023136"/>
    </source>
</evidence>
<dbReference type="GO" id="GO:0098542">
    <property type="term" value="P:defense response to other organism"/>
    <property type="evidence" value="ECO:0007669"/>
    <property type="project" value="InterPro"/>
</dbReference>
<dbReference type="GO" id="GO:0009506">
    <property type="term" value="C:plasmodesma"/>
    <property type="evidence" value="ECO:0007669"/>
    <property type="project" value="TreeGrafter"/>
</dbReference>